<keyword evidence="8" id="KW-0238">DNA-binding</keyword>
<keyword evidence="9" id="KW-0234">DNA repair</keyword>
<keyword evidence="1" id="KW-0540">Nuclease</keyword>
<dbReference type="GO" id="GO:0043138">
    <property type="term" value="F:3'-5' DNA helicase activity"/>
    <property type="evidence" value="ECO:0007669"/>
    <property type="project" value="UniProtKB-EC"/>
</dbReference>
<dbReference type="InterPro" id="IPR014016">
    <property type="entry name" value="UvrD-like_ATP-bd"/>
</dbReference>
<dbReference type="GO" id="GO:0004527">
    <property type="term" value="F:exonuclease activity"/>
    <property type="evidence" value="ECO:0007669"/>
    <property type="project" value="UniProtKB-KW"/>
</dbReference>
<dbReference type="Pfam" id="PF12705">
    <property type="entry name" value="PDDEXK_1"/>
    <property type="match status" value="1"/>
</dbReference>
<dbReference type="PROSITE" id="PS51198">
    <property type="entry name" value="UVRD_HELICASE_ATP_BIND"/>
    <property type="match status" value="1"/>
</dbReference>
<evidence type="ECO:0000259" key="15">
    <source>
        <dbReference type="PROSITE" id="PS51198"/>
    </source>
</evidence>
<feature type="domain" description="UvrD-like helicase C-terminal" evidence="16">
    <location>
        <begin position="493"/>
        <end position="741"/>
    </location>
</feature>
<dbReference type="InterPro" id="IPR011335">
    <property type="entry name" value="Restrct_endonuc-II-like"/>
</dbReference>
<evidence type="ECO:0000256" key="10">
    <source>
        <dbReference type="ARBA" id="ARBA00023235"/>
    </source>
</evidence>
<comment type="catalytic activity">
    <reaction evidence="11">
        <text>Couples ATP hydrolysis with the unwinding of duplex DNA by translocating in the 3'-5' direction.</text>
        <dbReference type="EC" id="5.6.2.4"/>
    </reaction>
</comment>
<evidence type="ECO:0000256" key="13">
    <source>
        <dbReference type="ARBA" id="ARBA00048988"/>
    </source>
</evidence>
<dbReference type="EC" id="5.6.2.4" evidence="12"/>
<dbReference type="GO" id="GO:0005829">
    <property type="term" value="C:cytosol"/>
    <property type="evidence" value="ECO:0007669"/>
    <property type="project" value="TreeGrafter"/>
</dbReference>
<dbReference type="SUPFAM" id="SSF52540">
    <property type="entry name" value="P-loop containing nucleoside triphosphate hydrolases"/>
    <property type="match status" value="1"/>
</dbReference>
<evidence type="ECO:0000256" key="11">
    <source>
        <dbReference type="ARBA" id="ARBA00034617"/>
    </source>
</evidence>
<evidence type="ECO:0000256" key="6">
    <source>
        <dbReference type="ARBA" id="ARBA00022839"/>
    </source>
</evidence>
<dbReference type="Pfam" id="PF13361">
    <property type="entry name" value="UvrD_C"/>
    <property type="match status" value="2"/>
</dbReference>
<dbReference type="InterPro" id="IPR011604">
    <property type="entry name" value="PDDEXK-like_dom_sf"/>
</dbReference>
<proteinExistence type="predicted"/>
<dbReference type="PANTHER" id="PTHR11070:SF67">
    <property type="entry name" value="DNA 3'-5' HELICASE"/>
    <property type="match status" value="1"/>
</dbReference>
<name>A0A1M7G671_XYLRU</name>
<sequence length="1075" mass="123722">MVNETQKSLTVYKASAGSGKTFTLATEYIRLLVENPQSYRNILAVTFTNKATEEMKMRILSQLYGIWKQLPESDNYLQNIQTKTGLKPEVISERAGIALNNLTHNYNYFRVETIDTFFQSVLRNMARELDLTTNLRIGLNDYQVEELAVDQLIEDLTTTDVMLQWILKYIMENISDDKSWNVIAQIKKFGQNIFKDYYKEVSLTLEQKMGEEGFFENYTTTLRELKKAAEGYMKEIGESFFDTLEGEGLSADDLSSKQRGIASYFNKLRKGTFDPSIITTTVNNHLENIEKWCPKTHPQRDAVLNVVEASLLQILKCAVEAQEKQWKIFQSANLTLRHLNQLRLLSSIEKKVREINETDNRFLLSDTQQLLHSLIDGSDSPFIFEKIGTQLKHVMIDEFQDTSTIQWQNFKVLLSETMSHDDGSNLIVGDVKQSIYRWRSGDWRLLNGIEQQFNSMLMEIKSLSTNYRSTRNVIDFNNQFFTHAANLEYASLEELNCDERDQLKKAYADVTQQVPDGKPQEGKITIELLPSEEYQEEVLAHMTENVSELISQGVSQKDIAILVRYNFHIPIIAQYFLEHLPSVSIVSDEAFRLDASSAVCLMIQALQLLLTPDDQLTKAAIVKTWLCTVQGKELSDNEFMIAGANLDTYLPEAYIAHFDELLTLPLYELAEKIYAIFELHRLEGQGAYLCAFYDQLANYVNENTTDIQAFLTEWEESLCKKTIQSDETNGIRLISIHKSKGLEFDHVIIPFCDWPLEKTTDNIIWCQPNEAPFNDLPIVPIDYSQKAMLGTIYEGDYLHEHLQNMVDNLNLLYVAFTRAAKSLYVIGKRGVKNSRSALIELCLPLVAGDMPDAQLEGMENNDAAIVFSMGSFSVGATEQKEKTPSKNPFLQKSEAVHVAIRNFESKVNFRQSNRSRDFIEGDELDQQHRYIQAGSVLHEIFSTIQTEKDIPEALQRLQFEGILYDEEMTAEKITTMLRKRLADPRVASWFSPRWTLFNECTILSVEDGEVKEHRPDRVMTDGNEWIVVDFKFGHPTPEYHAQVRRYMDLLQSMGHQNIKGYLWYVYNNQIEEVKH</sequence>
<dbReference type="GO" id="GO:0003677">
    <property type="term" value="F:DNA binding"/>
    <property type="evidence" value="ECO:0007669"/>
    <property type="project" value="UniProtKB-KW"/>
</dbReference>
<keyword evidence="5 14" id="KW-0347">Helicase</keyword>
<evidence type="ECO:0000256" key="4">
    <source>
        <dbReference type="ARBA" id="ARBA00022801"/>
    </source>
</evidence>
<comment type="catalytic activity">
    <reaction evidence="13">
        <text>ATP + H2O = ADP + phosphate + H(+)</text>
        <dbReference type="Rhea" id="RHEA:13065"/>
        <dbReference type="ChEBI" id="CHEBI:15377"/>
        <dbReference type="ChEBI" id="CHEBI:15378"/>
        <dbReference type="ChEBI" id="CHEBI:30616"/>
        <dbReference type="ChEBI" id="CHEBI:43474"/>
        <dbReference type="ChEBI" id="CHEBI:456216"/>
        <dbReference type="EC" id="5.6.2.4"/>
    </reaction>
</comment>
<keyword evidence="10" id="KW-0413">Isomerase</keyword>
<dbReference type="Gene3D" id="3.90.320.10">
    <property type="match status" value="1"/>
</dbReference>
<feature type="binding site" evidence="14">
    <location>
        <begin position="14"/>
        <end position="21"/>
    </location>
    <ligand>
        <name>ATP</name>
        <dbReference type="ChEBI" id="CHEBI:30616"/>
    </ligand>
</feature>
<evidence type="ECO:0000256" key="2">
    <source>
        <dbReference type="ARBA" id="ARBA00022741"/>
    </source>
</evidence>
<protein>
    <recommendedName>
        <fullName evidence="12">DNA 3'-5' helicase</fullName>
        <ecNumber evidence="12">5.6.2.4</ecNumber>
    </recommendedName>
</protein>
<dbReference type="Gene3D" id="3.40.50.300">
    <property type="entry name" value="P-loop containing nucleotide triphosphate hydrolases"/>
    <property type="match status" value="4"/>
</dbReference>
<feature type="domain" description="UvrD-like helicase ATP-binding" evidence="15">
    <location>
        <begin position="1"/>
        <end position="470"/>
    </location>
</feature>
<dbReference type="InterPro" id="IPR014017">
    <property type="entry name" value="DNA_helicase_UvrD-like_C"/>
</dbReference>
<evidence type="ECO:0000256" key="3">
    <source>
        <dbReference type="ARBA" id="ARBA00022763"/>
    </source>
</evidence>
<dbReference type="InterPro" id="IPR038726">
    <property type="entry name" value="PDDEXK_AddAB-type"/>
</dbReference>
<dbReference type="Proteomes" id="UP000184280">
    <property type="component" value="Unassembled WGS sequence"/>
</dbReference>
<dbReference type="PROSITE" id="PS51217">
    <property type="entry name" value="UVRD_HELICASE_CTER"/>
    <property type="match status" value="1"/>
</dbReference>
<evidence type="ECO:0000259" key="16">
    <source>
        <dbReference type="PROSITE" id="PS51217"/>
    </source>
</evidence>
<dbReference type="AlphaFoldDB" id="A0A1M7G671"/>
<dbReference type="EMBL" id="FRCJ01000002">
    <property type="protein sequence ID" value="SHM11686.1"/>
    <property type="molecule type" value="Genomic_DNA"/>
</dbReference>
<evidence type="ECO:0000256" key="9">
    <source>
        <dbReference type="ARBA" id="ARBA00023204"/>
    </source>
</evidence>
<evidence type="ECO:0000256" key="7">
    <source>
        <dbReference type="ARBA" id="ARBA00022840"/>
    </source>
</evidence>
<keyword evidence="2 14" id="KW-0547">Nucleotide-binding</keyword>
<evidence type="ECO:0000313" key="18">
    <source>
        <dbReference type="Proteomes" id="UP000184280"/>
    </source>
</evidence>
<dbReference type="PANTHER" id="PTHR11070">
    <property type="entry name" value="UVRD / RECB / PCRA DNA HELICASE FAMILY MEMBER"/>
    <property type="match status" value="1"/>
</dbReference>
<dbReference type="OrthoDB" id="9810135at2"/>
<evidence type="ECO:0000256" key="12">
    <source>
        <dbReference type="ARBA" id="ARBA00034808"/>
    </source>
</evidence>
<dbReference type="RefSeq" id="WP_073043901.1">
    <property type="nucleotide sequence ID" value="NZ_FRCJ01000002.1"/>
</dbReference>
<dbReference type="InterPro" id="IPR000212">
    <property type="entry name" value="DNA_helicase_UvrD/REP"/>
</dbReference>
<reference evidence="17 18" key="1">
    <citation type="submission" date="2016-11" db="EMBL/GenBank/DDBJ databases">
        <authorList>
            <person name="Jaros S."/>
            <person name="Januszkiewicz K."/>
            <person name="Wedrychowicz H."/>
        </authorList>
    </citation>
    <scope>NUCLEOTIDE SEQUENCE [LARGE SCALE GENOMIC DNA]</scope>
    <source>
        <strain evidence="17 18">BPI-34</strain>
    </source>
</reference>
<evidence type="ECO:0000256" key="8">
    <source>
        <dbReference type="ARBA" id="ARBA00023125"/>
    </source>
</evidence>
<dbReference type="GO" id="GO:0005524">
    <property type="term" value="F:ATP binding"/>
    <property type="evidence" value="ECO:0007669"/>
    <property type="project" value="UniProtKB-UniRule"/>
</dbReference>
<dbReference type="Pfam" id="PF00580">
    <property type="entry name" value="UvrD-helicase"/>
    <property type="match status" value="1"/>
</dbReference>
<keyword evidence="4 14" id="KW-0378">Hydrolase</keyword>
<evidence type="ECO:0000256" key="1">
    <source>
        <dbReference type="ARBA" id="ARBA00022722"/>
    </source>
</evidence>
<evidence type="ECO:0000313" key="17">
    <source>
        <dbReference type="EMBL" id="SHM11686.1"/>
    </source>
</evidence>
<accession>A0A1M7G671</accession>
<keyword evidence="6 17" id="KW-0269">Exonuclease</keyword>
<keyword evidence="3" id="KW-0227">DNA damage</keyword>
<dbReference type="GO" id="GO:0000725">
    <property type="term" value="P:recombinational repair"/>
    <property type="evidence" value="ECO:0007669"/>
    <property type="project" value="TreeGrafter"/>
</dbReference>
<dbReference type="SUPFAM" id="SSF52980">
    <property type="entry name" value="Restriction endonuclease-like"/>
    <property type="match status" value="1"/>
</dbReference>
<evidence type="ECO:0000256" key="14">
    <source>
        <dbReference type="PROSITE-ProRule" id="PRU00560"/>
    </source>
</evidence>
<evidence type="ECO:0000256" key="5">
    <source>
        <dbReference type="ARBA" id="ARBA00022806"/>
    </source>
</evidence>
<keyword evidence="7 14" id="KW-0067">ATP-binding</keyword>
<gene>
    <name evidence="17" type="ORF">SAMN04488494_1364</name>
</gene>
<organism evidence="17 18">
    <name type="scientific">Xylanibacter ruminicola</name>
    <name type="common">Prevotella ruminicola</name>
    <dbReference type="NCBI Taxonomy" id="839"/>
    <lineage>
        <taxon>Bacteria</taxon>
        <taxon>Pseudomonadati</taxon>
        <taxon>Bacteroidota</taxon>
        <taxon>Bacteroidia</taxon>
        <taxon>Bacteroidales</taxon>
        <taxon>Prevotellaceae</taxon>
        <taxon>Xylanibacter</taxon>
    </lineage>
</organism>
<dbReference type="InterPro" id="IPR027417">
    <property type="entry name" value="P-loop_NTPase"/>
</dbReference>